<dbReference type="Proteomes" id="UP000192927">
    <property type="component" value="Unassembled WGS sequence"/>
</dbReference>
<keyword evidence="3" id="KW-1185">Reference proteome</keyword>
<feature type="domain" description="DUF7908" evidence="1">
    <location>
        <begin position="30"/>
        <end position="160"/>
    </location>
</feature>
<protein>
    <recommendedName>
        <fullName evidence="1">DUF7908 domain-containing protein</fullName>
    </recommendedName>
</protein>
<name>A0A1W5D0L3_9LECA</name>
<proteinExistence type="predicted"/>
<accession>A0A1W5D0L3</accession>
<dbReference type="EMBL" id="FWEW01001220">
    <property type="protein sequence ID" value="SLM36664.1"/>
    <property type="molecule type" value="Genomic_DNA"/>
</dbReference>
<sequence length="174" mass="18692">MLLQVLTSRQPIRNVAQFGATSGSIIPNLPFILTFETIGSKEQRRGSAIVCFVGANVISTASCTNAVTYTVGGQLFTQVNGTTQQLSSDGLSLHQNFVPSRTPGSIATTFSIDSVGQLLWTNGTFFNGNALFCIFPSGVLVAAFQQNAQPSGCVFINFNILQREFKLLQTYNLG</sequence>
<evidence type="ECO:0000313" key="2">
    <source>
        <dbReference type="EMBL" id="SLM36664.1"/>
    </source>
</evidence>
<evidence type="ECO:0000259" key="1">
    <source>
        <dbReference type="Pfam" id="PF25485"/>
    </source>
</evidence>
<evidence type="ECO:0000313" key="3">
    <source>
        <dbReference type="Proteomes" id="UP000192927"/>
    </source>
</evidence>
<dbReference type="AlphaFoldDB" id="A0A1W5D0L3"/>
<organism evidence="2 3">
    <name type="scientific">Lasallia pustulata</name>
    <dbReference type="NCBI Taxonomy" id="136370"/>
    <lineage>
        <taxon>Eukaryota</taxon>
        <taxon>Fungi</taxon>
        <taxon>Dikarya</taxon>
        <taxon>Ascomycota</taxon>
        <taxon>Pezizomycotina</taxon>
        <taxon>Lecanoromycetes</taxon>
        <taxon>OSLEUM clade</taxon>
        <taxon>Umbilicariomycetidae</taxon>
        <taxon>Umbilicariales</taxon>
        <taxon>Umbilicariaceae</taxon>
        <taxon>Lasallia</taxon>
    </lineage>
</organism>
<dbReference type="InterPro" id="IPR057230">
    <property type="entry name" value="DUF7908"/>
</dbReference>
<reference evidence="3" key="1">
    <citation type="submission" date="2017-03" db="EMBL/GenBank/DDBJ databases">
        <authorList>
            <person name="Sharma R."/>
            <person name="Thines M."/>
        </authorList>
    </citation>
    <scope>NUCLEOTIDE SEQUENCE [LARGE SCALE GENOMIC DNA]</scope>
</reference>
<dbReference type="Pfam" id="PF25485">
    <property type="entry name" value="DUF7908"/>
    <property type="match status" value="1"/>
</dbReference>